<accession>A0A291QYZ9</accession>
<keyword evidence="1" id="KW-0732">Signal</keyword>
<dbReference type="Proteomes" id="UP000220133">
    <property type="component" value="Chromosome"/>
</dbReference>
<evidence type="ECO:0008006" key="4">
    <source>
        <dbReference type="Google" id="ProtNLM"/>
    </source>
</evidence>
<name>A0A291QYZ9_9BACT</name>
<dbReference type="KEGG" id="cbae:COR50_18915"/>
<keyword evidence="3" id="KW-1185">Reference proteome</keyword>
<dbReference type="EMBL" id="CP023777">
    <property type="protein sequence ID" value="ATL49074.1"/>
    <property type="molecule type" value="Genomic_DNA"/>
</dbReference>
<gene>
    <name evidence="2" type="ORF">COR50_18915</name>
</gene>
<dbReference type="Gene3D" id="3.10.450.360">
    <property type="match status" value="1"/>
</dbReference>
<dbReference type="OrthoDB" id="671924at2"/>
<protein>
    <recommendedName>
        <fullName evidence="4">Beta-lactamase-inhibitor-like PepSY-like domain-containing protein</fullName>
    </recommendedName>
</protein>
<evidence type="ECO:0000256" key="1">
    <source>
        <dbReference type="SAM" id="SignalP"/>
    </source>
</evidence>
<dbReference type="AlphaFoldDB" id="A0A291QYZ9"/>
<organism evidence="2 3">
    <name type="scientific">Chitinophaga caeni</name>
    <dbReference type="NCBI Taxonomy" id="2029983"/>
    <lineage>
        <taxon>Bacteria</taxon>
        <taxon>Pseudomonadati</taxon>
        <taxon>Bacteroidota</taxon>
        <taxon>Chitinophagia</taxon>
        <taxon>Chitinophagales</taxon>
        <taxon>Chitinophagaceae</taxon>
        <taxon>Chitinophaga</taxon>
    </lineage>
</organism>
<proteinExistence type="predicted"/>
<dbReference type="RefSeq" id="WP_098195442.1">
    <property type="nucleotide sequence ID" value="NZ_CP023777.1"/>
</dbReference>
<feature type="chain" id="PRO_5012087132" description="Beta-lactamase-inhibitor-like PepSY-like domain-containing protein" evidence="1">
    <location>
        <begin position="24"/>
        <end position="180"/>
    </location>
</feature>
<dbReference type="SUPFAM" id="SSF160574">
    <property type="entry name" value="BT0923-like"/>
    <property type="match status" value="1"/>
</dbReference>
<sequence>MKSLKFILQIAFILLFATDYTMAQDSKTMLKAERIKSDQLPPEVIDAYKKKYPNANLKQIVKIPLNVYKEDWQIDELEHPDGSEQFYKLYLTGTNMHLEALYDAEGNLVRANEVAKNVKMPKKIGDYVYNNYKSYHVKSDKVKRLIEPNAINAEWEILVVKGKEKKRLLFDTDGNFVKEK</sequence>
<reference evidence="2 3" key="1">
    <citation type="submission" date="2017-10" db="EMBL/GenBank/DDBJ databases">
        <title>Paenichitinophaga pekingensis gen. nov., sp. nov., isolated from activated sludge.</title>
        <authorList>
            <person name="Jin D."/>
            <person name="Kong X."/>
            <person name="Deng Y."/>
            <person name="Bai Z."/>
        </authorList>
    </citation>
    <scope>NUCLEOTIDE SEQUENCE [LARGE SCALE GENOMIC DNA]</scope>
    <source>
        <strain evidence="2 3">13</strain>
    </source>
</reference>
<feature type="signal peptide" evidence="1">
    <location>
        <begin position="1"/>
        <end position="23"/>
    </location>
</feature>
<evidence type="ECO:0000313" key="2">
    <source>
        <dbReference type="EMBL" id="ATL49074.1"/>
    </source>
</evidence>
<evidence type="ECO:0000313" key="3">
    <source>
        <dbReference type="Proteomes" id="UP000220133"/>
    </source>
</evidence>